<reference evidence="1 2" key="1">
    <citation type="journal article" date="2021" name="J. Hered.">
        <title>A chromosome-level genome assembly of the parasitoid wasp, Cotesia glomerata (Hymenoptera: Braconidae).</title>
        <authorList>
            <person name="Pinto B.J."/>
            <person name="Weis J.J."/>
            <person name="Gamble T."/>
            <person name="Ode P.J."/>
            <person name="Paul R."/>
            <person name="Zaspel J.M."/>
        </authorList>
    </citation>
    <scope>NUCLEOTIDE SEQUENCE [LARGE SCALE GENOMIC DNA]</scope>
    <source>
        <strain evidence="1">CgM1</strain>
    </source>
</reference>
<dbReference type="AlphaFoldDB" id="A0AAV7IWG4"/>
<evidence type="ECO:0000313" key="1">
    <source>
        <dbReference type="EMBL" id="KAH0559070.1"/>
    </source>
</evidence>
<organism evidence="1 2">
    <name type="scientific">Cotesia glomerata</name>
    <name type="common">Lepidopteran parasitic wasp</name>
    <name type="synonym">Apanteles glomeratus</name>
    <dbReference type="NCBI Taxonomy" id="32391"/>
    <lineage>
        <taxon>Eukaryota</taxon>
        <taxon>Metazoa</taxon>
        <taxon>Ecdysozoa</taxon>
        <taxon>Arthropoda</taxon>
        <taxon>Hexapoda</taxon>
        <taxon>Insecta</taxon>
        <taxon>Pterygota</taxon>
        <taxon>Neoptera</taxon>
        <taxon>Endopterygota</taxon>
        <taxon>Hymenoptera</taxon>
        <taxon>Apocrita</taxon>
        <taxon>Ichneumonoidea</taxon>
        <taxon>Braconidae</taxon>
        <taxon>Microgastrinae</taxon>
        <taxon>Cotesia</taxon>
    </lineage>
</organism>
<gene>
    <name evidence="1" type="ORF">KQX54_001094</name>
</gene>
<comment type="caution">
    <text evidence="1">The sequence shown here is derived from an EMBL/GenBank/DDBJ whole genome shotgun (WGS) entry which is preliminary data.</text>
</comment>
<name>A0AAV7IWG4_COTGL</name>
<dbReference type="EMBL" id="JAHXZJ010000383">
    <property type="protein sequence ID" value="KAH0559070.1"/>
    <property type="molecule type" value="Genomic_DNA"/>
</dbReference>
<dbReference type="Proteomes" id="UP000826195">
    <property type="component" value="Unassembled WGS sequence"/>
</dbReference>
<sequence length="130" mass="14620">MHKLDCRRESGATMQAPAKRNQFARLGCHGEARSCAPIQSDSTAGSLSRFKFELTSLYLESLWEIMVAQNRKRIGNRCQLRGHTHKEFKRSNALPAVGGLSPWSGELLYNLYMIKKRGVQLSPVSSKKLV</sequence>
<accession>A0AAV7IWG4</accession>
<proteinExistence type="predicted"/>
<evidence type="ECO:0000313" key="2">
    <source>
        <dbReference type="Proteomes" id="UP000826195"/>
    </source>
</evidence>
<protein>
    <submittedName>
        <fullName evidence="1">Uncharacterized protein</fullName>
    </submittedName>
</protein>
<keyword evidence="2" id="KW-1185">Reference proteome</keyword>